<gene>
    <name evidence="10" type="ORF">HNR40_007317</name>
</gene>
<keyword evidence="5 8" id="KW-0812">Transmembrane</keyword>
<keyword evidence="6 8" id="KW-1133">Transmembrane helix</keyword>
<keyword evidence="11" id="KW-1185">Reference proteome</keyword>
<dbReference type="GO" id="GO:0005886">
    <property type="term" value="C:plasma membrane"/>
    <property type="evidence" value="ECO:0007669"/>
    <property type="project" value="UniProtKB-SubCell"/>
</dbReference>
<keyword evidence="7 8" id="KW-0472">Membrane</keyword>
<evidence type="ECO:0000256" key="1">
    <source>
        <dbReference type="ARBA" id="ARBA00004651"/>
    </source>
</evidence>
<reference evidence="10 11" key="1">
    <citation type="submission" date="2020-08" db="EMBL/GenBank/DDBJ databases">
        <title>Genomic Encyclopedia of Type Strains, Phase IV (KMG-IV): sequencing the most valuable type-strain genomes for metagenomic binning, comparative biology and taxonomic classification.</title>
        <authorList>
            <person name="Goeker M."/>
        </authorList>
    </citation>
    <scope>NUCLEOTIDE SEQUENCE [LARGE SCALE GENOMIC DNA]</scope>
    <source>
        <strain evidence="10 11">DSM 45385</strain>
    </source>
</reference>
<feature type="transmembrane region" description="Helical" evidence="8">
    <location>
        <begin position="12"/>
        <end position="31"/>
    </location>
</feature>
<dbReference type="PANTHER" id="PTHR42929:SF5">
    <property type="entry name" value="ABC TRANSPORTER PERMEASE PROTEIN"/>
    <property type="match status" value="1"/>
</dbReference>
<dbReference type="PANTHER" id="PTHR42929">
    <property type="entry name" value="INNER MEMBRANE ABC TRANSPORTER PERMEASE PROTEIN YDCU-RELATED-RELATED"/>
    <property type="match status" value="1"/>
</dbReference>
<protein>
    <submittedName>
        <fullName evidence="10">Putative spermidine/putrescine transport system permease protein</fullName>
    </submittedName>
</protein>
<comment type="similarity">
    <text evidence="2">Belongs to the binding-protein-dependent transport system permease family. CysTW subfamily.</text>
</comment>
<keyword evidence="4" id="KW-1003">Cell membrane</keyword>
<evidence type="ECO:0000313" key="10">
    <source>
        <dbReference type="EMBL" id="MBB5081822.1"/>
    </source>
</evidence>
<dbReference type="InterPro" id="IPR000515">
    <property type="entry name" value="MetI-like"/>
</dbReference>
<feature type="transmembrane region" description="Helical" evidence="8">
    <location>
        <begin position="193"/>
        <end position="219"/>
    </location>
</feature>
<dbReference type="Proteomes" id="UP000568380">
    <property type="component" value="Unassembled WGS sequence"/>
</dbReference>
<comment type="subcellular location">
    <subcellularLocation>
        <location evidence="1">Cell membrane</location>
        <topology evidence="1">Multi-pass membrane protein</topology>
    </subcellularLocation>
</comment>
<dbReference type="GO" id="GO:0055085">
    <property type="term" value="P:transmembrane transport"/>
    <property type="evidence" value="ECO:0007669"/>
    <property type="project" value="InterPro"/>
</dbReference>
<evidence type="ECO:0000256" key="7">
    <source>
        <dbReference type="ARBA" id="ARBA00023136"/>
    </source>
</evidence>
<dbReference type="InterPro" id="IPR035906">
    <property type="entry name" value="MetI-like_sf"/>
</dbReference>
<keyword evidence="3" id="KW-0813">Transport</keyword>
<organism evidence="10 11">
    <name type="scientific">Nonomuraea endophytica</name>
    <dbReference type="NCBI Taxonomy" id="714136"/>
    <lineage>
        <taxon>Bacteria</taxon>
        <taxon>Bacillati</taxon>
        <taxon>Actinomycetota</taxon>
        <taxon>Actinomycetes</taxon>
        <taxon>Streptosporangiales</taxon>
        <taxon>Streptosporangiaceae</taxon>
        <taxon>Nonomuraea</taxon>
    </lineage>
</organism>
<evidence type="ECO:0000256" key="3">
    <source>
        <dbReference type="ARBA" id="ARBA00022448"/>
    </source>
</evidence>
<dbReference type="RefSeq" id="WP_221341255.1">
    <property type="nucleotide sequence ID" value="NZ_JACHIN010000011.1"/>
</dbReference>
<feature type="transmembrane region" description="Helical" evidence="8">
    <location>
        <begin position="97"/>
        <end position="120"/>
    </location>
</feature>
<dbReference type="SUPFAM" id="SSF161098">
    <property type="entry name" value="MetI-like"/>
    <property type="match status" value="1"/>
</dbReference>
<evidence type="ECO:0000256" key="8">
    <source>
        <dbReference type="SAM" id="Phobius"/>
    </source>
</evidence>
<sequence>MTALRRLGDGWGMLVLPLAAFLLVVFVYPLASVLARSLTDPEPGLGNYAAFFDSPVYLDVLGNTFVTAGLVTLVTLLLGFPYAYLMTVARPFWRGVLMAAVLVPFWTSLLVRTFAWVLLLRDTGVVNALIPGEPVPLLRNLAGITIGMVQVMLPFAVLPMYATMRGIDRRLLRAAEGLGATPVFAFWRVYAPLALPGVAAALLLVFVSTLGFYVTPALLGGPKDVMIGELIVQQLSGVLRWGFASALAVILLLVTGALLLVASRLVDLRKMIGSGS</sequence>
<accession>A0A7W8EKH8</accession>
<evidence type="ECO:0000256" key="6">
    <source>
        <dbReference type="ARBA" id="ARBA00022989"/>
    </source>
</evidence>
<evidence type="ECO:0000313" key="11">
    <source>
        <dbReference type="Proteomes" id="UP000568380"/>
    </source>
</evidence>
<feature type="transmembrane region" description="Helical" evidence="8">
    <location>
        <begin position="65"/>
        <end position="85"/>
    </location>
</feature>
<feature type="domain" description="ABC transmembrane type-1" evidence="9">
    <location>
        <begin position="61"/>
        <end position="262"/>
    </location>
</feature>
<evidence type="ECO:0000259" key="9">
    <source>
        <dbReference type="PROSITE" id="PS50928"/>
    </source>
</evidence>
<dbReference type="CDD" id="cd06261">
    <property type="entry name" value="TM_PBP2"/>
    <property type="match status" value="1"/>
</dbReference>
<dbReference type="AlphaFoldDB" id="A0A7W8EKH8"/>
<proteinExistence type="inferred from homology"/>
<dbReference type="EMBL" id="JACHIN010000011">
    <property type="protein sequence ID" value="MBB5081822.1"/>
    <property type="molecule type" value="Genomic_DNA"/>
</dbReference>
<name>A0A7W8EKH8_9ACTN</name>
<evidence type="ECO:0000256" key="5">
    <source>
        <dbReference type="ARBA" id="ARBA00022692"/>
    </source>
</evidence>
<dbReference type="PROSITE" id="PS50928">
    <property type="entry name" value="ABC_TM1"/>
    <property type="match status" value="1"/>
</dbReference>
<feature type="transmembrane region" description="Helical" evidence="8">
    <location>
        <begin position="239"/>
        <end position="262"/>
    </location>
</feature>
<comment type="caution">
    <text evidence="10">The sequence shown here is derived from an EMBL/GenBank/DDBJ whole genome shotgun (WGS) entry which is preliminary data.</text>
</comment>
<dbReference type="Gene3D" id="1.10.3720.10">
    <property type="entry name" value="MetI-like"/>
    <property type="match status" value="1"/>
</dbReference>
<evidence type="ECO:0000256" key="4">
    <source>
        <dbReference type="ARBA" id="ARBA00022475"/>
    </source>
</evidence>
<feature type="transmembrane region" description="Helical" evidence="8">
    <location>
        <begin position="140"/>
        <end position="163"/>
    </location>
</feature>
<evidence type="ECO:0000256" key="2">
    <source>
        <dbReference type="ARBA" id="ARBA00007069"/>
    </source>
</evidence>